<comment type="caution">
    <text evidence="8">The sequence shown here is derived from an EMBL/GenBank/DDBJ whole genome shotgun (WGS) entry which is preliminary data.</text>
</comment>
<feature type="transmembrane region" description="Helical" evidence="6">
    <location>
        <begin position="337"/>
        <end position="356"/>
    </location>
</feature>
<feature type="transmembrane region" description="Helical" evidence="6">
    <location>
        <begin position="70"/>
        <end position="90"/>
    </location>
</feature>
<keyword evidence="4 6" id="KW-1133">Transmembrane helix</keyword>
<protein>
    <submittedName>
        <fullName evidence="8">MFS transporter</fullName>
    </submittedName>
</protein>
<keyword evidence="9" id="KW-1185">Reference proteome</keyword>
<evidence type="ECO:0000313" key="8">
    <source>
        <dbReference type="EMBL" id="MFD1225400.1"/>
    </source>
</evidence>
<organism evidence="8 9">
    <name type="scientific">Paenibacillus vulneris</name>
    <dbReference type="NCBI Taxonomy" id="1133364"/>
    <lineage>
        <taxon>Bacteria</taxon>
        <taxon>Bacillati</taxon>
        <taxon>Bacillota</taxon>
        <taxon>Bacilli</taxon>
        <taxon>Bacillales</taxon>
        <taxon>Paenibacillaceae</taxon>
        <taxon>Paenibacillus</taxon>
    </lineage>
</organism>
<dbReference type="Gene3D" id="1.20.1250.20">
    <property type="entry name" value="MFS general substrate transporter like domains"/>
    <property type="match status" value="1"/>
</dbReference>
<feature type="transmembrane region" description="Helical" evidence="6">
    <location>
        <begin position="96"/>
        <end position="121"/>
    </location>
</feature>
<dbReference type="Pfam" id="PF07690">
    <property type="entry name" value="MFS_1"/>
    <property type="match status" value="1"/>
</dbReference>
<feature type="transmembrane region" description="Helical" evidence="6">
    <location>
        <begin position="302"/>
        <end position="325"/>
    </location>
</feature>
<dbReference type="SUPFAM" id="SSF103473">
    <property type="entry name" value="MFS general substrate transporter"/>
    <property type="match status" value="1"/>
</dbReference>
<dbReference type="Proteomes" id="UP001597180">
    <property type="component" value="Unassembled WGS sequence"/>
</dbReference>
<dbReference type="InterPro" id="IPR036259">
    <property type="entry name" value="MFS_trans_sf"/>
</dbReference>
<evidence type="ECO:0000256" key="4">
    <source>
        <dbReference type="ARBA" id="ARBA00022989"/>
    </source>
</evidence>
<evidence type="ECO:0000256" key="2">
    <source>
        <dbReference type="ARBA" id="ARBA00022448"/>
    </source>
</evidence>
<dbReference type="PANTHER" id="PTHR23546">
    <property type="entry name" value="TRANSPORT PROTEIN"/>
    <property type="match status" value="1"/>
</dbReference>
<feature type="transmembrane region" description="Helical" evidence="6">
    <location>
        <begin position="142"/>
        <end position="165"/>
    </location>
</feature>
<name>A0ABW3V0D9_9BACL</name>
<comment type="subcellular location">
    <subcellularLocation>
        <location evidence="1">Cell membrane</location>
        <topology evidence="1">Multi-pass membrane protein</topology>
    </subcellularLocation>
</comment>
<feature type="transmembrane region" description="Helical" evidence="6">
    <location>
        <begin position="279"/>
        <end position="296"/>
    </location>
</feature>
<keyword evidence="2" id="KW-0813">Transport</keyword>
<feature type="transmembrane region" description="Helical" evidence="6">
    <location>
        <begin position="38"/>
        <end position="58"/>
    </location>
</feature>
<feature type="domain" description="Major facilitator superfamily (MFS) profile" evidence="7">
    <location>
        <begin position="4"/>
        <end position="387"/>
    </location>
</feature>
<evidence type="ECO:0000256" key="5">
    <source>
        <dbReference type="ARBA" id="ARBA00023136"/>
    </source>
</evidence>
<accession>A0ABW3V0D9</accession>
<gene>
    <name evidence="8" type="ORF">ACFQ4B_35505</name>
</gene>
<feature type="transmembrane region" description="Helical" evidence="6">
    <location>
        <begin position="246"/>
        <end position="267"/>
    </location>
</feature>
<sequence length="411" mass="43838">MNKMKGSIFFSVFAAMLGLMLIAPITPSLIRELGLREIHSGILISVGSIMMAVMAPVWGNISDVKGRKPVILIGFIGISISTLLLAVTFYSGLHHWLSGGLLLSLMIVTRSLVGMFIPAILSSSQAYMGDVTEGKERGTGMAIISAANGLGLILGPAIAGVFTLFGLLWPLYFGIGIAIVAYFITLLLMPAKKPATAKGSAKVSPFQPGLRNYLIVALVTMIGIVTIQVIGGFYLQDQLSLPSDQLARIVSFGLMLTGIAMLSAQIVQSKWLKWEPRPMILLGSLILVVSMLLFLLTAHLPFYYSAFFVFGLGSGFMMTGFMAGASLSVSSEQQGGVAGLVAAMQGIAAIIAPILSTTLYQMNRYSPMAMIAVLTTLLGAGMLARLRREPAHSAIKRMEGREIRAVSEDAK</sequence>
<dbReference type="RefSeq" id="WP_345587741.1">
    <property type="nucleotide sequence ID" value="NZ_BAABJG010000013.1"/>
</dbReference>
<dbReference type="PANTHER" id="PTHR23546:SF1">
    <property type="entry name" value="MEMBRANE PROTEIN"/>
    <property type="match status" value="1"/>
</dbReference>
<reference evidence="9" key="1">
    <citation type="journal article" date="2019" name="Int. J. Syst. Evol. Microbiol.">
        <title>The Global Catalogue of Microorganisms (GCM) 10K type strain sequencing project: providing services to taxonomists for standard genome sequencing and annotation.</title>
        <authorList>
            <consortium name="The Broad Institute Genomics Platform"/>
            <consortium name="The Broad Institute Genome Sequencing Center for Infectious Disease"/>
            <person name="Wu L."/>
            <person name="Ma J."/>
        </authorList>
    </citation>
    <scope>NUCLEOTIDE SEQUENCE [LARGE SCALE GENOMIC DNA]</scope>
    <source>
        <strain evidence="9">CCUG 53270</strain>
    </source>
</reference>
<dbReference type="CDD" id="cd17325">
    <property type="entry name" value="MFS_MdtG_SLC18_like"/>
    <property type="match status" value="1"/>
</dbReference>
<dbReference type="InterPro" id="IPR001958">
    <property type="entry name" value="Tet-R_TetA/multi-R_MdtG-like"/>
</dbReference>
<evidence type="ECO:0000313" key="9">
    <source>
        <dbReference type="Proteomes" id="UP001597180"/>
    </source>
</evidence>
<feature type="transmembrane region" description="Helical" evidence="6">
    <location>
        <begin position="212"/>
        <end position="234"/>
    </location>
</feature>
<evidence type="ECO:0000256" key="1">
    <source>
        <dbReference type="ARBA" id="ARBA00004651"/>
    </source>
</evidence>
<feature type="transmembrane region" description="Helical" evidence="6">
    <location>
        <begin position="368"/>
        <end position="386"/>
    </location>
</feature>
<feature type="transmembrane region" description="Helical" evidence="6">
    <location>
        <begin position="7"/>
        <end position="26"/>
    </location>
</feature>
<evidence type="ECO:0000256" key="3">
    <source>
        <dbReference type="ARBA" id="ARBA00022692"/>
    </source>
</evidence>
<proteinExistence type="predicted"/>
<keyword evidence="5 6" id="KW-0472">Membrane</keyword>
<dbReference type="InterPro" id="IPR011701">
    <property type="entry name" value="MFS"/>
</dbReference>
<feature type="transmembrane region" description="Helical" evidence="6">
    <location>
        <begin position="171"/>
        <end position="191"/>
    </location>
</feature>
<dbReference type="PRINTS" id="PR01035">
    <property type="entry name" value="TCRTETA"/>
</dbReference>
<dbReference type="InterPro" id="IPR020846">
    <property type="entry name" value="MFS_dom"/>
</dbReference>
<evidence type="ECO:0000259" key="7">
    <source>
        <dbReference type="PROSITE" id="PS50850"/>
    </source>
</evidence>
<dbReference type="EMBL" id="JBHTLU010000059">
    <property type="protein sequence ID" value="MFD1225400.1"/>
    <property type="molecule type" value="Genomic_DNA"/>
</dbReference>
<evidence type="ECO:0000256" key="6">
    <source>
        <dbReference type="SAM" id="Phobius"/>
    </source>
</evidence>
<dbReference type="PROSITE" id="PS50850">
    <property type="entry name" value="MFS"/>
    <property type="match status" value="1"/>
</dbReference>
<keyword evidence="3 6" id="KW-0812">Transmembrane</keyword>